<organism evidence="1 2">
    <name type="scientific">Polarella glacialis</name>
    <name type="common">Dinoflagellate</name>
    <dbReference type="NCBI Taxonomy" id="89957"/>
    <lineage>
        <taxon>Eukaryota</taxon>
        <taxon>Sar</taxon>
        <taxon>Alveolata</taxon>
        <taxon>Dinophyceae</taxon>
        <taxon>Suessiales</taxon>
        <taxon>Suessiaceae</taxon>
        <taxon>Polarella</taxon>
    </lineage>
</organism>
<evidence type="ECO:0000313" key="2">
    <source>
        <dbReference type="Proteomes" id="UP000626109"/>
    </source>
</evidence>
<reference evidence="1" key="1">
    <citation type="submission" date="2021-02" db="EMBL/GenBank/DDBJ databases">
        <authorList>
            <person name="Dougan E. K."/>
            <person name="Rhodes N."/>
            <person name="Thang M."/>
            <person name="Chan C."/>
        </authorList>
    </citation>
    <scope>NUCLEOTIDE SEQUENCE</scope>
</reference>
<accession>A0A813IR91</accession>
<comment type="caution">
    <text evidence="1">The sequence shown here is derived from an EMBL/GenBank/DDBJ whole genome shotgun (WGS) entry which is preliminary data.</text>
</comment>
<evidence type="ECO:0000313" key="1">
    <source>
        <dbReference type="EMBL" id="CAE8658507.1"/>
    </source>
</evidence>
<protein>
    <submittedName>
        <fullName evidence="1">Uncharacterized protein</fullName>
    </submittedName>
</protein>
<dbReference type="AlphaFoldDB" id="A0A813IR91"/>
<dbReference type="EMBL" id="CAJNNW010016082">
    <property type="protein sequence ID" value="CAE8658507.1"/>
    <property type="molecule type" value="Genomic_DNA"/>
</dbReference>
<sequence length="102" mass="11590">MVSTQMYWWPGLSLPGSVWPRKRTWCSSAREDQILCVHSLWNVNYHRALASFLNRNADMKQHVSRHDGASLNQAFANSREKYSNVLASGAAEFFALVCKMVG</sequence>
<gene>
    <name evidence="1" type="ORF">PGLA2088_LOCUS13440</name>
</gene>
<proteinExistence type="predicted"/>
<name>A0A813IR91_POLGL</name>
<dbReference type="Proteomes" id="UP000626109">
    <property type="component" value="Unassembled WGS sequence"/>
</dbReference>